<keyword evidence="2" id="KW-0812">Transmembrane</keyword>
<sequence>MEIIPQTLSPTWNQMLLFNNIGLHGEIKDIADDPPNIVIELYDEDALANLYSPTKLAYYPLFCGHLSGGDLLAAFELFQIPESGVQSLPPIDAPDPSQIYCVPAAIRPVLSKYKVE</sequence>
<feature type="non-terminal residue" evidence="6">
    <location>
        <position position="116"/>
    </location>
</feature>
<accession>A0ABN9MRQ4</accession>
<evidence type="ECO:0000313" key="7">
    <source>
        <dbReference type="Proteomes" id="UP001176940"/>
    </source>
</evidence>
<keyword evidence="7" id="KW-1185">Reference proteome</keyword>
<dbReference type="Proteomes" id="UP001176940">
    <property type="component" value="Unassembled WGS sequence"/>
</dbReference>
<keyword evidence="3" id="KW-0677">Repeat</keyword>
<reference evidence="6" key="1">
    <citation type="submission" date="2023-07" db="EMBL/GenBank/DDBJ databases">
        <authorList>
            <person name="Stuckert A."/>
        </authorList>
    </citation>
    <scope>NUCLEOTIDE SEQUENCE</scope>
</reference>
<protein>
    <recommendedName>
        <fullName evidence="8">C2 domain-containing protein</fullName>
    </recommendedName>
</protein>
<comment type="subcellular location">
    <subcellularLocation>
        <location evidence="1">Membrane</location>
    </subcellularLocation>
</comment>
<dbReference type="PANTHER" id="PTHR12546">
    <property type="entry name" value="FER-1-LIKE"/>
    <property type="match status" value="1"/>
</dbReference>
<evidence type="ECO:0000256" key="4">
    <source>
        <dbReference type="ARBA" id="ARBA00022989"/>
    </source>
</evidence>
<evidence type="ECO:0000313" key="6">
    <source>
        <dbReference type="EMBL" id="CAJ0968450.1"/>
    </source>
</evidence>
<dbReference type="EMBL" id="CAUEEQ010079283">
    <property type="protein sequence ID" value="CAJ0968450.1"/>
    <property type="molecule type" value="Genomic_DNA"/>
</dbReference>
<organism evidence="6 7">
    <name type="scientific">Ranitomeya imitator</name>
    <name type="common">mimic poison frog</name>
    <dbReference type="NCBI Taxonomy" id="111125"/>
    <lineage>
        <taxon>Eukaryota</taxon>
        <taxon>Metazoa</taxon>
        <taxon>Chordata</taxon>
        <taxon>Craniata</taxon>
        <taxon>Vertebrata</taxon>
        <taxon>Euteleostomi</taxon>
        <taxon>Amphibia</taxon>
        <taxon>Batrachia</taxon>
        <taxon>Anura</taxon>
        <taxon>Neobatrachia</taxon>
        <taxon>Hyloidea</taxon>
        <taxon>Dendrobatidae</taxon>
        <taxon>Dendrobatinae</taxon>
        <taxon>Ranitomeya</taxon>
    </lineage>
</organism>
<proteinExistence type="predicted"/>
<dbReference type="InterPro" id="IPR037721">
    <property type="entry name" value="Ferlin"/>
</dbReference>
<name>A0ABN9MRQ4_9NEOB</name>
<keyword evidence="5" id="KW-0472">Membrane</keyword>
<evidence type="ECO:0000256" key="2">
    <source>
        <dbReference type="ARBA" id="ARBA00022692"/>
    </source>
</evidence>
<keyword evidence="4" id="KW-1133">Transmembrane helix</keyword>
<evidence type="ECO:0000256" key="1">
    <source>
        <dbReference type="ARBA" id="ARBA00004370"/>
    </source>
</evidence>
<evidence type="ECO:0000256" key="3">
    <source>
        <dbReference type="ARBA" id="ARBA00022737"/>
    </source>
</evidence>
<dbReference type="PANTHER" id="PTHR12546:SF37">
    <property type="entry name" value="FER-1-LIKE 6 (C. ELEGANS)"/>
    <property type="match status" value="1"/>
</dbReference>
<comment type="caution">
    <text evidence="6">The sequence shown here is derived from an EMBL/GenBank/DDBJ whole genome shotgun (WGS) entry which is preliminary data.</text>
</comment>
<evidence type="ECO:0000256" key="5">
    <source>
        <dbReference type="ARBA" id="ARBA00023136"/>
    </source>
</evidence>
<evidence type="ECO:0008006" key="8">
    <source>
        <dbReference type="Google" id="ProtNLM"/>
    </source>
</evidence>
<gene>
    <name evidence="6" type="ORF">RIMI_LOCUS23109247</name>
</gene>